<dbReference type="OrthoDB" id="8120565at2759"/>
<gene>
    <name evidence="7" type="ORF">G6F64_008728</name>
</gene>
<evidence type="ECO:0000313" key="7">
    <source>
        <dbReference type="EMBL" id="KAG1305009.1"/>
    </source>
</evidence>
<dbReference type="Proteomes" id="UP000716291">
    <property type="component" value="Unassembled WGS sequence"/>
</dbReference>
<evidence type="ECO:0000256" key="4">
    <source>
        <dbReference type="ARBA" id="ARBA00023136"/>
    </source>
</evidence>
<dbReference type="InterPro" id="IPR036259">
    <property type="entry name" value="MFS_trans_sf"/>
</dbReference>
<keyword evidence="3 6" id="KW-1133">Transmembrane helix</keyword>
<proteinExistence type="predicted"/>
<organism evidence="7 8">
    <name type="scientific">Rhizopus oryzae</name>
    <name type="common">Mucormycosis agent</name>
    <name type="synonym">Rhizopus arrhizus var. delemar</name>
    <dbReference type="NCBI Taxonomy" id="64495"/>
    <lineage>
        <taxon>Eukaryota</taxon>
        <taxon>Fungi</taxon>
        <taxon>Fungi incertae sedis</taxon>
        <taxon>Mucoromycota</taxon>
        <taxon>Mucoromycotina</taxon>
        <taxon>Mucoromycetes</taxon>
        <taxon>Mucorales</taxon>
        <taxon>Mucorineae</taxon>
        <taxon>Rhizopodaceae</taxon>
        <taxon>Rhizopus</taxon>
    </lineage>
</organism>
<accession>A0A9P6X4R8</accession>
<reference evidence="7" key="1">
    <citation type="journal article" date="2020" name="Microb. Genom.">
        <title>Genetic diversity of clinical and environmental Mucorales isolates obtained from an investigation of mucormycosis cases among solid organ transplant recipients.</title>
        <authorList>
            <person name="Nguyen M.H."/>
            <person name="Kaul D."/>
            <person name="Muto C."/>
            <person name="Cheng S.J."/>
            <person name="Richter R.A."/>
            <person name="Bruno V.M."/>
            <person name="Liu G."/>
            <person name="Beyhan S."/>
            <person name="Sundermann A.J."/>
            <person name="Mounaud S."/>
            <person name="Pasculle A.W."/>
            <person name="Nierman W.C."/>
            <person name="Driscoll E."/>
            <person name="Cumbie R."/>
            <person name="Clancy C.J."/>
            <person name="Dupont C.L."/>
        </authorList>
    </citation>
    <scope>NUCLEOTIDE SEQUENCE</scope>
    <source>
        <strain evidence="7">GL11</strain>
    </source>
</reference>
<dbReference type="GO" id="GO:0022857">
    <property type="term" value="F:transmembrane transporter activity"/>
    <property type="evidence" value="ECO:0007669"/>
    <property type="project" value="InterPro"/>
</dbReference>
<dbReference type="Gene3D" id="1.20.1250.20">
    <property type="entry name" value="MFS general substrate transporter like domains"/>
    <property type="match status" value="1"/>
</dbReference>
<evidence type="ECO:0000256" key="5">
    <source>
        <dbReference type="SAM" id="MobiDB-lite"/>
    </source>
</evidence>
<evidence type="ECO:0000313" key="8">
    <source>
        <dbReference type="Proteomes" id="UP000716291"/>
    </source>
</evidence>
<keyword evidence="8" id="KW-1185">Reference proteome</keyword>
<feature type="compositionally biased region" description="Basic and acidic residues" evidence="5">
    <location>
        <begin position="78"/>
        <end position="87"/>
    </location>
</feature>
<comment type="subcellular location">
    <subcellularLocation>
        <location evidence="1">Membrane</location>
    </subcellularLocation>
</comment>
<dbReference type="Pfam" id="PF00083">
    <property type="entry name" value="Sugar_tr"/>
    <property type="match status" value="1"/>
</dbReference>
<sequence>MERIRYGLYFLFAAFNTLMCIHIFISYPETKGYTLEEMDVVFQHNPRKRVPREVLDQWMAQKAGQTENHLGPVSSANSEKKLEASDV</sequence>
<feature type="transmembrane region" description="Helical" evidence="6">
    <location>
        <begin position="6"/>
        <end position="25"/>
    </location>
</feature>
<keyword evidence="2 6" id="KW-0812">Transmembrane</keyword>
<dbReference type="EMBL" id="JAANQT010001477">
    <property type="protein sequence ID" value="KAG1305009.1"/>
    <property type="molecule type" value="Genomic_DNA"/>
</dbReference>
<evidence type="ECO:0000256" key="3">
    <source>
        <dbReference type="ARBA" id="ARBA00022989"/>
    </source>
</evidence>
<feature type="region of interest" description="Disordered" evidence="5">
    <location>
        <begin position="63"/>
        <end position="87"/>
    </location>
</feature>
<evidence type="ECO:0000256" key="1">
    <source>
        <dbReference type="ARBA" id="ARBA00004370"/>
    </source>
</evidence>
<dbReference type="AlphaFoldDB" id="A0A9P6X4R8"/>
<dbReference type="InterPro" id="IPR005828">
    <property type="entry name" value="MFS_sugar_transport-like"/>
</dbReference>
<evidence type="ECO:0000256" key="6">
    <source>
        <dbReference type="SAM" id="Phobius"/>
    </source>
</evidence>
<keyword evidence="4 6" id="KW-0472">Membrane</keyword>
<evidence type="ECO:0000256" key="2">
    <source>
        <dbReference type="ARBA" id="ARBA00022692"/>
    </source>
</evidence>
<comment type="caution">
    <text evidence="7">The sequence shown here is derived from an EMBL/GenBank/DDBJ whole genome shotgun (WGS) entry which is preliminary data.</text>
</comment>
<protein>
    <submittedName>
        <fullName evidence="7">Uncharacterized protein</fullName>
    </submittedName>
</protein>
<name>A0A9P6X4R8_RHIOR</name>
<dbReference type="GO" id="GO:0016020">
    <property type="term" value="C:membrane"/>
    <property type="evidence" value="ECO:0007669"/>
    <property type="project" value="UniProtKB-SubCell"/>
</dbReference>